<accession>A0A6G0RAC7</accession>
<evidence type="ECO:0000313" key="3">
    <source>
        <dbReference type="Proteomes" id="UP000486351"/>
    </source>
</evidence>
<gene>
    <name evidence="2" type="ORF">PF008_g16703</name>
</gene>
<name>A0A6G0RAC7_9STRA</name>
<comment type="caution">
    <text evidence="2">The sequence shown here is derived from an EMBL/GenBank/DDBJ whole genome shotgun (WGS) entry which is preliminary data.</text>
</comment>
<reference evidence="2 3" key="1">
    <citation type="submission" date="2018-09" db="EMBL/GenBank/DDBJ databases">
        <title>Genomic investigation of the strawberry pathogen Phytophthora fragariae indicates pathogenicity is determined by transcriptional variation in three key races.</title>
        <authorList>
            <person name="Adams T.M."/>
            <person name="Armitage A.D."/>
            <person name="Sobczyk M.K."/>
            <person name="Bates H.J."/>
            <person name="Dunwell J.M."/>
            <person name="Nellist C.F."/>
            <person name="Harrison R.J."/>
        </authorList>
    </citation>
    <scope>NUCLEOTIDE SEQUENCE [LARGE SCALE GENOMIC DNA]</scope>
    <source>
        <strain evidence="2 3">NOV-77</strain>
    </source>
</reference>
<sequence length="269" mass="30507">MGHPPSDERLEFTNLEISCGNGRFWHICKHCDRAYEVSKQPTGTYALSEPKKMKGRIETFKSHLKHCPHFIAFVKARANANPLPGDDSARSTSNGSRFHADDVLSQVNPKRQKRIDEYFVGISEEEERNQLNRHLLEFQADSNLPESYVELKTLSRLLEFAQKMKAAVLPLPPRKTFGGAILDKYAGMCEDDDSSALRECQTKTQGRANFLSDVWQNIAREHLLGCQLVLFGFMLTYGLFATGSRHDGLAIAEQMEKVTIKMQEDGWII</sequence>
<dbReference type="Proteomes" id="UP000486351">
    <property type="component" value="Unassembled WGS sequence"/>
</dbReference>
<protein>
    <submittedName>
        <fullName evidence="2">Uncharacterized protein</fullName>
    </submittedName>
</protein>
<feature type="region of interest" description="Disordered" evidence="1">
    <location>
        <begin position="82"/>
        <end position="102"/>
    </location>
</feature>
<evidence type="ECO:0000313" key="2">
    <source>
        <dbReference type="EMBL" id="KAE9326231.1"/>
    </source>
</evidence>
<organism evidence="2 3">
    <name type="scientific">Phytophthora fragariae</name>
    <dbReference type="NCBI Taxonomy" id="53985"/>
    <lineage>
        <taxon>Eukaryota</taxon>
        <taxon>Sar</taxon>
        <taxon>Stramenopiles</taxon>
        <taxon>Oomycota</taxon>
        <taxon>Peronosporomycetes</taxon>
        <taxon>Peronosporales</taxon>
        <taxon>Peronosporaceae</taxon>
        <taxon>Phytophthora</taxon>
    </lineage>
</organism>
<dbReference type="AlphaFoldDB" id="A0A6G0RAC7"/>
<dbReference type="EMBL" id="QXFY01001160">
    <property type="protein sequence ID" value="KAE9326231.1"/>
    <property type="molecule type" value="Genomic_DNA"/>
</dbReference>
<proteinExistence type="predicted"/>
<evidence type="ECO:0000256" key="1">
    <source>
        <dbReference type="SAM" id="MobiDB-lite"/>
    </source>
</evidence>